<sequence length="332" mass="37500">MLCAESAKMTSRWPARIMIRSPGFWRASSASVELTSCQPAARISPHRLRLHSTCTMDLVSNAVSPNVVFSTLQHAIRRDVLQPYSGKNVPSTIFQQHLMESALLDHLEPRIIADEMDLVQAAERREQYDKVILLLHHGENLSQVLAGPEQNQMNYNLWCEEDPESLTGKGIGQALTLSRRMAAFCNEDTRLLPELIVVAPLRKVLQTTYMAFPYDTPAHTIRNVKWVCHPDIIEKTSVSPRDIKSAFGDIDCSLFSDDRSEDMCANREESLLQRADSFLNWLDSREERVVVVSGDTASINTLSCRLQSIQGTIPRAFHNGELRTYGVHFSYI</sequence>
<comment type="caution">
    <text evidence="1">The sequence shown here is derived from an EMBL/GenBank/DDBJ whole genome shotgun (WGS) entry which is preliminary data.</text>
</comment>
<evidence type="ECO:0000313" key="1">
    <source>
        <dbReference type="EMBL" id="GAX24429.1"/>
    </source>
</evidence>
<evidence type="ECO:0008006" key="3">
    <source>
        <dbReference type="Google" id="ProtNLM"/>
    </source>
</evidence>
<dbReference type="AlphaFoldDB" id="A0A1Z5KDU6"/>
<dbReference type="Proteomes" id="UP000198406">
    <property type="component" value="Unassembled WGS sequence"/>
</dbReference>
<protein>
    <recommendedName>
        <fullName evidence="3">Phosphoglycerate mutase</fullName>
    </recommendedName>
</protein>
<dbReference type="Gene3D" id="3.40.50.1240">
    <property type="entry name" value="Phosphoglycerate mutase-like"/>
    <property type="match status" value="1"/>
</dbReference>
<proteinExistence type="predicted"/>
<dbReference type="InParanoid" id="A0A1Z5KDU6"/>
<dbReference type="OrthoDB" id="496981at2759"/>
<organism evidence="1 2">
    <name type="scientific">Fistulifera solaris</name>
    <name type="common">Oleaginous diatom</name>
    <dbReference type="NCBI Taxonomy" id="1519565"/>
    <lineage>
        <taxon>Eukaryota</taxon>
        <taxon>Sar</taxon>
        <taxon>Stramenopiles</taxon>
        <taxon>Ochrophyta</taxon>
        <taxon>Bacillariophyta</taxon>
        <taxon>Bacillariophyceae</taxon>
        <taxon>Bacillariophycidae</taxon>
        <taxon>Naviculales</taxon>
        <taxon>Naviculaceae</taxon>
        <taxon>Fistulifera</taxon>
    </lineage>
</organism>
<dbReference type="SUPFAM" id="SSF53254">
    <property type="entry name" value="Phosphoglycerate mutase-like"/>
    <property type="match status" value="1"/>
</dbReference>
<evidence type="ECO:0000313" key="2">
    <source>
        <dbReference type="Proteomes" id="UP000198406"/>
    </source>
</evidence>
<accession>A0A1Z5KDU6</accession>
<keyword evidence="2" id="KW-1185">Reference proteome</keyword>
<name>A0A1Z5KDU6_FISSO</name>
<reference evidence="1 2" key="1">
    <citation type="journal article" date="2015" name="Plant Cell">
        <title>Oil accumulation by the oleaginous diatom Fistulifera solaris as revealed by the genome and transcriptome.</title>
        <authorList>
            <person name="Tanaka T."/>
            <person name="Maeda Y."/>
            <person name="Veluchamy A."/>
            <person name="Tanaka M."/>
            <person name="Abida H."/>
            <person name="Marechal E."/>
            <person name="Bowler C."/>
            <person name="Muto M."/>
            <person name="Sunaga Y."/>
            <person name="Tanaka M."/>
            <person name="Yoshino T."/>
            <person name="Taniguchi T."/>
            <person name="Fukuda Y."/>
            <person name="Nemoto M."/>
            <person name="Matsumoto M."/>
            <person name="Wong P.S."/>
            <person name="Aburatani S."/>
            <person name="Fujibuchi W."/>
        </authorList>
    </citation>
    <scope>NUCLEOTIDE SEQUENCE [LARGE SCALE GENOMIC DNA]</scope>
    <source>
        <strain evidence="1 2">JPCC DA0580</strain>
    </source>
</reference>
<dbReference type="InterPro" id="IPR029033">
    <property type="entry name" value="His_PPase_superfam"/>
</dbReference>
<gene>
    <name evidence="1" type="ORF">FisN_4Lh566</name>
</gene>
<dbReference type="EMBL" id="BDSP01000207">
    <property type="protein sequence ID" value="GAX24429.1"/>
    <property type="molecule type" value="Genomic_DNA"/>
</dbReference>